<dbReference type="Proteomes" id="UP000253772">
    <property type="component" value="Chromosome c1"/>
</dbReference>
<reference evidence="3 4" key="1">
    <citation type="submission" date="2019-03" db="EMBL/GenBank/DDBJ databases">
        <title>Comparative insights into the high quality Complete genome sequence of highly metal resistant Cupriavidus metallidurans strain BS1 isolated from a gold-copper mine.</title>
        <authorList>
            <person name="Mazhar H.S."/>
            <person name="Rensing C."/>
        </authorList>
    </citation>
    <scope>NUCLEOTIDE SEQUENCE [LARGE SCALE GENOMIC DNA]</scope>
    <source>
        <strain evidence="3 4">BS1</strain>
    </source>
</reference>
<dbReference type="SUPFAM" id="SSF53474">
    <property type="entry name" value="alpha/beta-Hydrolases"/>
    <property type="match status" value="1"/>
</dbReference>
<evidence type="ECO:0000256" key="1">
    <source>
        <dbReference type="SAM" id="SignalP"/>
    </source>
</evidence>
<sequence>MRYVMTIVALCLGVFMSPRTMAQEAALEESVTTVSLPRGTELSLVVSKKPGSSPSTAALLFPGYPGVLRVEVQNGAPVYQLRGNFLVRARRHLVSDQVMTVMVDCPKDCWSNCDDDYRTSDQYAVDVGAAIDKLKADLGIGKVYLIGTSYGTVSSAFLARKLDGRIDGAVHTSTITDPRAGRNRNAHGLPMWNFDWTATHVDQLFVHHQDDPCPLTQYRSIVARRGNIPLITVLGSKGARGEPCEAFSQHGFVGREQVVMRAIGDWIATRKAAETVGEKGDE</sequence>
<dbReference type="GO" id="GO:0016787">
    <property type="term" value="F:hydrolase activity"/>
    <property type="evidence" value="ECO:0007669"/>
    <property type="project" value="UniProtKB-KW"/>
</dbReference>
<dbReference type="Pfam" id="PF00561">
    <property type="entry name" value="Abhydrolase_1"/>
    <property type="match status" value="1"/>
</dbReference>
<evidence type="ECO:0000313" key="3">
    <source>
        <dbReference type="EMBL" id="QBP10798.1"/>
    </source>
</evidence>
<dbReference type="Gene3D" id="3.40.50.1820">
    <property type="entry name" value="alpha/beta hydrolase"/>
    <property type="match status" value="1"/>
</dbReference>
<dbReference type="InterPro" id="IPR000073">
    <property type="entry name" value="AB_hydrolase_1"/>
</dbReference>
<keyword evidence="1" id="KW-0732">Signal</keyword>
<evidence type="ECO:0000259" key="2">
    <source>
        <dbReference type="Pfam" id="PF00561"/>
    </source>
</evidence>
<name>A0A482IPP8_9BURK</name>
<dbReference type="AlphaFoldDB" id="A0A482IPP8"/>
<feature type="chain" id="PRO_5019823402" evidence="1">
    <location>
        <begin position="23"/>
        <end position="282"/>
    </location>
</feature>
<accession>A0A482IPP8</accession>
<organism evidence="3 4">
    <name type="scientific">Cupriavidus metallidurans</name>
    <dbReference type="NCBI Taxonomy" id="119219"/>
    <lineage>
        <taxon>Bacteria</taxon>
        <taxon>Pseudomonadati</taxon>
        <taxon>Pseudomonadota</taxon>
        <taxon>Betaproteobacteria</taxon>
        <taxon>Burkholderiales</taxon>
        <taxon>Burkholderiaceae</taxon>
        <taxon>Cupriavidus</taxon>
    </lineage>
</organism>
<gene>
    <name evidence="3" type="ORF">DDF84_014065</name>
</gene>
<protein>
    <submittedName>
        <fullName evidence="3">Alpha/beta fold hydrolase</fullName>
    </submittedName>
</protein>
<dbReference type="InterPro" id="IPR029058">
    <property type="entry name" value="AB_hydrolase_fold"/>
</dbReference>
<keyword evidence="3" id="KW-0378">Hydrolase</keyword>
<dbReference type="OrthoDB" id="9146575at2"/>
<feature type="signal peptide" evidence="1">
    <location>
        <begin position="1"/>
        <end position="22"/>
    </location>
</feature>
<evidence type="ECO:0000313" key="4">
    <source>
        <dbReference type="Proteomes" id="UP000253772"/>
    </source>
</evidence>
<proteinExistence type="predicted"/>
<dbReference type="EMBL" id="CP037900">
    <property type="protein sequence ID" value="QBP10798.1"/>
    <property type="molecule type" value="Genomic_DNA"/>
</dbReference>
<feature type="domain" description="AB hydrolase-1" evidence="2">
    <location>
        <begin position="120"/>
        <end position="195"/>
    </location>
</feature>